<protein>
    <recommendedName>
        <fullName evidence="3">F-box domain-containing protein</fullName>
    </recommendedName>
</protein>
<reference evidence="1" key="1">
    <citation type="journal article" date="2020" name="Stud. Mycol.">
        <title>101 Dothideomycetes genomes: a test case for predicting lifestyles and emergence of pathogens.</title>
        <authorList>
            <person name="Haridas S."/>
            <person name="Albert R."/>
            <person name="Binder M."/>
            <person name="Bloem J."/>
            <person name="Labutti K."/>
            <person name="Salamov A."/>
            <person name="Andreopoulos B."/>
            <person name="Baker S."/>
            <person name="Barry K."/>
            <person name="Bills G."/>
            <person name="Bluhm B."/>
            <person name="Cannon C."/>
            <person name="Castanera R."/>
            <person name="Culley D."/>
            <person name="Daum C."/>
            <person name="Ezra D."/>
            <person name="Gonzalez J."/>
            <person name="Henrissat B."/>
            <person name="Kuo A."/>
            <person name="Liang C."/>
            <person name="Lipzen A."/>
            <person name="Lutzoni F."/>
            <person name="Magnuson J."/>
            <person name="Mondo S."/>
            <person name="Nolan M."/>
            <person name="Ohm R."/>
            <person name="Pangilinan J."/>
            <person name="Park H.-J."/>
            <person name="Ramirez L."/>
            <person name="Alfaro M."/>
            <person name="Sun H."/>
            <person name="Tritt A."/>
            <person name="Yoshinaga Y."/>
            <person name="Zwiers L.-H."/>
            <person name="Turgeon B."/>
            <person name="Goodwin S."/>
            <person name="Spatafora J."/>
            <person name="Crous P."/>
            <person name="Grigoriev I."/>
        </authorList>
    </citation>
    <scope>NUCLEOTIDE SEQUENCE</scope>
    <source>
        <strain evidence="1">CBS 110217</strain>
    </source>
</reference>
<dbReference type="AlphaFoldDB" id="A0A9P4H327"/>
<sequence length="404" mass="46580">METPSLSNLSDELLLCILDNLGQWERQETLLNLSLVNRRSANLAQNELHHSASIHPKRAHHLVAHVLNNCCLAAKVVQLSIQGTRADEARLLTWGPYDYRLRKKTVAPVEALQGLRRRCLRILQSYGLSDGSSHWLTGNGMDESFVYIAVLLLQTPNVKRLKLDYQVASDMTRPMGLHEDGTPRYASHLLRDVFPRLEQLRIKSRKLRVWVERGHHVNLRLSHPIFQSQFEGYDGHFDALRERMRIPGEEFEAENDGPLDLKARILGKDDECQLERLNLDSMKSLKHLELPSHSLVTRPTKTQTSCILKFPSKVQSLKFTACDWNVVQHLGQILKDVERKKYPCLRKMEAEWSDYIMRKSSDFTIETAKANLEQICVAWEEHGVTLTWTLHRGYAQKLGELENR</sequence>
<gene>
    <name evidence="1" type="ORF">EK21DRAFT_91555</name>
</gene>
<dbReference type="OrthoDB" id="3761281at2759"/>
<accession>A0A9P4H327</accession>
<evidence type="ECO:0000313" key="1">
    <source>
        <dbReference type="EMBL" id="KAF2027388.1"/>
    </source>
</evidence>
<comment type="caution">
    <text evidence="1">The sequence shown here is derived from an EMBL/GenBank/DDBJ whole genome shotgun (WGS) entry which is preliminary data.</text>
</comment>
<evidence type="ECO:0008006" key="3">
    <source>
        <dbReference type="Google" id="ProtNLM"/>
    </source>
</evidence>
<dbReference type="EMBL" id="ML978227">
    <property type="protein sequence ID" value="KAF2027388.1"/>
    <property type="molecule type" value="Genomic_DNA"/>
</dbReference>
<evidence type="ECO:0000313" key="2">
    <source>
        <dbReference type="Proteomes" id="UP000799777"/>
    </source>
</evidence>
<proteinExistence type="predicted"/>
<name>A0A9P4H327_9PLEO</name>
<dbReference type="Proteomes" id="UP000799777">
    <property type="component" value="Unassembled WGS sequence"/>
</dbReference>
<organism evidence="1 2">
    <name type="scientific">Setomelanomma holmii</name>
    <dbReference type="NCBI Taxonomy" id="210430"/>
    <lineage>
        <taxon>Eukaryota</taxon>
        <taxon>Fungi</taxon>
        <taxon>Dikarya</taxon>
        <taxon>Ascomycota</taxon>
        <taxon>Pezizomycotina</taxon>
        <taxon>Dothideomycetes</taxon>
        <taxon>Pleosporomycetidae</taxon>
        <taxon>Pleosporales</taxon>
        <taxon>Pleosporineae</taxon>
        <taxon>Phaeosphaeriaceae</taxon>
        <taxon>Setomelanomma</taxon>
    </lineage>
</organism>
<keyword evidence="2" id="KW-1185">Reference proteome</keyword>